<feature type="transmembrane region" description="Helical" evidence="1">
    <location>
        <begin position="147"/>
        <end position="167"/>
    </location>
</feature>
<organism evidence="2 3">
    <name type="scientific">Clostridium oceanicum</name>
    <dbReference type="NCBI Taxonomy" id="1543"/>
    <lineage>
        <taxon>Bacteria</taxon>
        <taxon>Bacillati</taxon>
        <taxon>Bacillota</taxon>
        <taxon>Clostridia</taxon>
        <taxon>Eubacteriales</taxon>
        <taxon>Clostridiaceae</taxon>
        <taxon>Clostridium</taxon>
    </lineage>
</organism>
<dbReference type="Pfam" id="PF19700">
    <property type="entry name" value="DUF6198"/>
    <property type="match status" value="1"/>
</dbReference>
<keyword evidence="1" id="KW-0812">Transmembrane</keyword>
<dbReference type="EMBL" id="BAAACG010000003">
    <property type="protein sequence ID" value="GAA0734039.1"/>
    <property type="molecule type" value="Genomic_DNA"/>
</dbReference>
<keyword evidence="1" id="KW-0472">Membrane</keyword>
<dbReference type="RefSeq" id="WP_343758656.1">
    <property type="nucleotide sequence ID" value="NZ_BAAACG010000003.1"/>
</dbReference>
<feature type="transmembrane region" description="Helical" evidence="1">
    <location>
        <begin position="107"/>
        <end position="126"/>
    </location>
</feature>
<name>A0ABN1JAN7_9CLOT</name>
<evidence type="ECO:0000313" key="2">
    <source>
        <dbReference type="EMBL" id="GAA0734039.1"/>
    </source>
</evidence>
<proteinExistence type="predicted"/>
<accession>A0ABN1JAN7</accession>
<reference evidence="3" key="1">
    <citation type="journal article" date="2019" name="Int. J. Syst. Evol. Microbiol.">
        <title>The Global Catalogue of Microorganisms (GCM) 10K type strain sequencing project: providing services to taxonomists for standard genome sequencing and annotation.</title>
        <authorList>
            <consortium name="The Broad Institute Genomics Platform"/>
            <consortium name="The Broad Institute Genome Sequencing Center for Infectious Disease"/>
            <person name="Wu L."/>
            <person name="Ma J."/>
        </authorList>
    </citation>
    <scope>NUCLEOTIDE SEQUENCE [LARGE SCALE GENOMIC DNA]</scope>
    <source>
        <strain evidence="3">JCM 1407</strain>
    </source>
</reference>
<dbReference type="InterPro" id="IPR038750">
    <property type="entry name" value="YczE/YyaS-like"/>
</dbReference>
<evidence type="ECO:0000313" key="3">
    <source>
        <dbReference type="Proteomes" id="UP001501510"/>
    </source>
</evidence>
<feature type="transmembrane region" description="Helical" evidence="1">
    <location>
        <begin position="45"/>
        <end position="68"/>
    </location>
</feature>
<sequence length="202" mass="22481">MKDFKKYVEFLLGIFIMSFGAVLASKTNVGVAPWDAINFGLSKTFGIMSTGRWIIFCSLIALIIAAFIEKKFIKITSFITSIIIGLFIDFWIYVLNPLVINGVLSKYLIFVVALVIVSIGLSIYLFPNLPAYPIDHLMVVFKNKFNLKIMHAKLLMDGICVIVALLFKGPVGIGTISFALLMGPGINLWQSILGKYLKKFIS</sequence>
<keyword evidence="1" id="KW-1133">Transmembrane helix</keyword>
<dbReference type="PANTHER" id="PTHR40078">
    <property type="entry name" value="INTEGRAL MEMBRANE PROTEIN-RELATED"/>
    <property type="match status" value="1"/>
</dbReference>
<comment type="caution">
    <text evidence="2">The sequence shown here is derived from an EMBL/GenBank/DDBJ whole genome shotgun (WGS) entry which is preliminary data.</text>
</comment>
<feature type="transmembrane region" description="Helical" evidence="1">
    <location>
        <begin position="75"/>
        <end position="95"/>
    </location>
</feature>
<dbReference type="PANTHER" id="PTHR40078:SF1">
    <property type="entry name" value="INTEGRAL MEMBRANE PROTEIN"/>
    <property type="match status" value="1"/>
</dbReference>
<keyword evidence="3" id="KW-1185">Reference proteome</keyword>
<dbReference type="Proteomes" id="UP001501510">
    <property type="component" value="Unassembled WGS sequence"/>
</dbReference>
<gene>
    <name evidence="2" type="ORF">GCM10008906_05700</name>
</gene>
<protein>
    <submittedName>
        <fullName evidence="2">YitT family protein</fullName>
    </submittedName>
</protein>
<feature type="transmembrane region" description="Helical" evidence="1">
    <location>
        <begin position="173"/>
        <end position="193"/>
    </location>
</feature>
<feature type="transmembrane region" description="Helical" evidence="1">
    <location>
        <begin position="7"/>
        <end position="25"/>
    </location>
</feature>
<evidence type="ECO:0000256" key="1">
    <source>
        <dbReference type="SAM" id="Phobius"/>
    </source>
</evidence>